<feature type="transmembrane region" description="Helical" evidence="6">
    <location>
        <begin position="114"/>
        <end position="132"/>
    </location>
</feature>
<dbReference type="AlphaFoldDB" id="A0A6M6E6K3"/>
<protein>
    <submittedName>
        <fullName evidence="8">DUF2179 domain-containing protein</fullName>
    </submittedName>
</protein>
<evidence type="ECO:0000256" key="3">
    <source>
        <dbReference type="ARBA" id="ARBA00022692"/>
    </source>
</evidence>
<gene>
    <name evidence="8" type="ORF">FDZ14_32275</name>
</gene>
<sequence>MTKQLVKKKGTLLKFIKNYFFITLGALIYSFGLEAFLVPNDIIDGGVVGISIMMDALTPVALGVFLVVLNLPFLYLGYKQIGKTFSFQSLYGIALTALFTTYFHHIDPLTQEPFLAAIFGGVIMGIGIGIVLKNNGSLDGSEIVALLISNKSPFSVGQVVMIINLFILSCAGIVFDLNSALYSLVAYFIAFKMIDIVVQGLDESKSVWIISNQPKEIGDALLDRLGRTVTYLNGEGAYSGEEKKVIFCVINRLEEAKLKDIVEELDPGAFLATANVNDARGGQFKKKSIH</sequence>
<dbReference type="CDD" id="cd16380">
    <property type="entry name" value="YitT_C"/>
    <property type="match status" value="1"/>
</dbReference>
<dbReference type="InterPro" id="IPR015867">
    <property type="entry name" value="N-reg_PII/ATP_PRibTrfase_C"/>
</dbReference>
<keyword evidence="3 6" id="KW-0812">Transmembrane</keyword>
<feature type="transmembrane region" description="Helical" evidence="6">
    <location>
        <begin position="20"/>
        <end position="38"/>
    </location>
</feature>
<feature type="transmembrane region" description="Helical" evidence="6">
    <location>
        <begin position="153"/>
        <end position="174"/>
    </location>
</feature>
<comment type="subcellular location">
    <subcellularLocation>
        <location evidence="1">Cell membrane</location>
        <topology evidence="1">Multi-pass membrane protein</topology>
    </subcellularLocation>
</comment>
<evidence type="ECO:0000259" key="7">
    <source>
        <dbReference type="Pfam" id="PF10035"/>
    </source>
</evidence>
<evidence type="ECO:0000256" key="4">
    <source>
        <dbReference type="ARBA" id="ARBA00022989"/>
    </source>
</evidence>
<evidence type="ECO:0000313" key="9">
    <source>
        <dbReference type="Proteomes" id="UP000501076"/>
    </source>
</evidence>
<dbReference type="Gene3D" id="3.30.70.120">
    <property type="match status" value="1"/>
</dbReference>
<evidence type="ECO:0000313" key="8">
    <source>
        <dbReference type="EMBL" id="QJX80769.1"/>
    </source>
</evidence>
<feature type="domain" description="DUF2179" evidence="7">
    <location>
        <begin position="227"/>
        <end position="281"/>
    </location>
</feature>
<keyword evidence="4 6" id="KW-1133">Transmembrane helix</keyword>
<keyword evidence="2" id="KW-1003">Cell membrane</keyword>
<dbReference type="Pfam" id="PF10035">
    <property type="entry name" value="DUF2179"/>
    <property type="match status" value="1"/>
</dbReference>
<reference evidence="8 9" key="1">
    <citation type="submission" date="2019-10" db="EMBL/GenBank/DDBJ databases">
        <title>Complete genome sequences for adaption low water activity.</title>
        <authorList>
            <person name="Zhao L."/>
            <person name="Zhong J."/>
        </authorList>
    </citation>
    <scope>NUCLEOTIDE SEQUENCE [LARGE SCALE GENOMIC DNA]</scope>
    <source>
        <strain evidence="8 9">FDU301</strain>
        <plasmid evidence="9">pfdu301a</plasmid>
    </source>
</reference>
<dbReference type="PIRSF" id="PIRSF006483">
    <property type="entry name" value="Membrane_protein_YitT"/>
    <property type="match status" value="1"/>
</dbReference>
<keyword evidence="8" id="KW-0614">Plasmid</keyword>
<dbReference type="Pfam" id="PF02588">
    <property type="entry name" value="YitT_membrane"/>
    <property type="match status" value="1"/>
</dbReference>
<dbReference type="InterPro" id="IPR003740">
    <property type="entry name" value="YitT"/>
</dbReference>
<dbReference type="PANTHER" id="PTHR33545">
    <property type="entry name" value="UPF0750 MEMBRANE PROTEIN YITT-RELATED"/>
    <property type="match status" value="1"/>
</dbReference>
<evidence type="ECO:0000256" key="1">
    <source>
        <dbReference type="ARBA" id="ARBA00004651"/>
    </source>
</evidence>
<dbReference type="InterPro" id="IPR019264">
    <property type="entry name" value="DUF2179"/>
</dbReference>
<proteinExistence type="predicted"/>
<feature type="transmembrane region" description="Helical" evidence="6">
    <location>
        <begin position="58"/>
        <end position="78"/>
    </location>
</feature>
<evidence type="ECO:0000256" key="5">
    <source>
        <dbReference type="ARBA" id="ARBA00023136"/>
    </source>
</evidence>
<evidence type="ECO:0000256" key="6">
    <source>
        <dbReference type="SAM" id="Phobius"/>
    </source>
</evidence>
<dbReference type="InterPro" id="IPR051461">
    <property type="entry name" value="UPF0750_membrane"/>
</dbReference>
<dbReference type="PANTHER" id="PTHR33545:SF3">
    <property type="entry name" value="UPF0750 MEMBRANE PROTEIN YQFU"/>
    <property type="match status" value="1"/>
</dbReference>
<feature type="transmembrane region" description="Helical" evidence="6">
    <location>
        <begin position="180"/>
        <end position="198"/>
    </location>
</feature>
<dbReference type="GO" id="GO:0005886">
    <property type="term" value="C:plasma membrane"/>
    <property type="evidence" value="ECO:0007669"/>
    <property type="project" value="UniProtKB-SubCell"/>
</dbReference>
<dbReference type="RefSeq" id="WP_171778766.1">
    <property type="nucleotide sequence ID" value="NZ_CP045273.1"/>
</dbReference>
<organism evidence="8 9">
    <name type="scientific">Priestia megaterium</name>
    <name type="common">Bacillus megaterium</name>
    <dbReference type="NCBI Taxonomy" id="1404"/>
    <lineage>
        <taxon>Bacteria</taxon>
        <taxon>Bacillati</taxon>
        <taxon>Bacillota</taxon>
        <taxon>Bacilli</taxon>
        <taxon>Bacillales</taxon>
        <taxon>Bacillaceae</taxon>
        <taxon>Priestia</taxon>
    </lineage>
</organism>
<feature type="transmembrane region" description="Helical" evidence="6">
    <location>
        <begin position="85"/>
        <end position="102"/>
    </location>
</feature>
<keyword evidence="5 6" id="KW-0472">Membrane</keyword>
<evidence type="ECO:0000256" key="2">
    <source>
        <dbReference type="ARBA" id="ARBA00022475"/>
    </source>
</evidence>
<dbReference type="Proteomes" id="UP000501076">
    <property type="component" value="Plasmid pFDU301A"/>
</dbReference>
<name>A0A6M6E6K3_PRIMG</name>
<dbReference type="EMBL" id="CP045273">
    <property type="protein sequence ID" value="QJX80769.1"/>
    <property type="molecule type" value="Genomic_DNA"/>
</dbReference>
<geneLocation type="plasmid" evidence="9">
    <name>pfdu301a</name>
</geneLocation>
<accession>A0A6M6E6K3</accession>